<comment type="caution">
    <text evidence="2">The sequence shown here is derived from an EMBL/GenBank/DDBJ whole genome shotgun (WGS) entry which is preliminary data.</text>
</comment>
<dbReference type="AlphaFoldDB" id="A0A4S4KUZ5"/>
<accession>A0A4S4KUZ5</accession>
<dbReference type="Proteomes" id="UP000309038">
    <property type="component" value="Unassembled WGS sequence"/>
</dbReference>
<feature type="region of interest" description="Disordered" evidence="1">
    <location>
        <begin position="1"/>
        <end position="92"/>
    </location>
</feature>
<name>A0A4S4KUZ5_9APHY</name>
<evidence type="ECO:0000313" key="3">
    <source>
        <dbReference type="Proteomes" id="UP000309038"/>
    </source>
</evidence>
<evidence type="ECO:0000313" key="2">
    <source>
        <dbReference type="EMBL" id="THH02505.1"/>
    </source>
</evidence>
<keyword evidence="3" id="KW-1185">Reference proteome</keyword>
<dbReference type="EMBL" id="SGPJ01000005">
    <property type="protein sequence ID" value="THH02505.1"/>
    <property type="molecule type" value="Genomic_DNA"/>
</dbReference>
<evidence type="ECO:0000256" key="1">
    <source>
        <dbReference type="SAM" id="MobiDB-lite"/>
    </source>
</evidence>
<organism evidence="2 3">
    <name type="scientific">Hermanssonia centrifuga</name>
    <dbReference type="NCBI Taxonomy" id="98765"/>
    <lineage>
        <taxon>Eukaryota</taxon>
        <taxon>Fungi</taxon>
        <taxon>Dikarya</taxon>
        <taxon>Basidiomycota</taxon>
        <taxon>Agaricomycotina</taxon>
        <taxon>Agaricomycetes</taxon>
        <taxon>Polyporales</taxon>
        <taxon>Meruliaceae</taxon>
        <taxon>Hermanssonia</taxon>
    </lineage>
</organism>
<proteinExistence type="predicted"/>
<sequence length="163" mass="18047">MGLGNSRRGAVRNATSKARLSADMGRLPSPYPGSENGNISDDSKSTSKSKGKSRFKHTDEADFSLNRKRTGSPSVSPTKKSKKQKGTSSDGTYQLALKDTIKTARDFYSLICSVRETFILARITISFFSFSVDAVCRIYPKPHVVWCPSEEDEATKWRDIPSE</sequence>
<protein>
    <submittedName>
        <fullName evidence="2">Uncharacterized protein</fullName>
    </submittedName>
</protein>
<reference evidence="2 3" key="1">
    <citation type="submission" date="2019-02" db="EMBL/GenBank/DDBJ databases">
        <title>Genome sequencing of the rare red list fungi Phlebia centrifuga.</title>
        <authorList>
            <person name="Buettner E."/>
            <person name="Kellner H."/>
        </authorList>
    </citation>
    <scope>NUCLEOTIDE SEQUENCE [LARGE SCALE GENOMIC DNA]</scope>
    <source>
        <strain evidence="2 3">DSM 108282</strain>
    </source>
</reference>
<gene>
    <name evidence="2" type="ORF">EW026_g387</name>
</gene>